<organism evidence="9 10">
    <name type="scientific">Cercophora scortea</name>
    <dbReference type="NCBI Taxonomy" id="314031"/>
    <lineage>
        <taxon>Eukaryota</taxon>
        <taxon>Fungi</taxon>
        <taxon>Dikarya</taxon>
        <taxon>Ascomycota</taxon>
        <taxon>Pezizomycotina</taxon>
        <taxon>Sordariomycetes</taxon>
        <taxon>Sordariomycetidae</taxon>
        <taxon>Sordariales</taxon>
        <taxon>Lasiosphaeriaceae</taxon>
        <taxon>Cercophora</taxon>
    </lineage>
</organism>
<gene>
    <name evidence="9" type="ORF">B0T19DRAFT_443247</name>
</gene>
<dbReference type="InterPro" id="IPR049326">
    <property type="entry name" value="Rhodopsin_dom_fungi"/>
</dbReference>
<dbReference type="InterPro" id="IPR052337">
    <property type="entry name" value="SAT4-like"/>
</dbReference>
<keyword evidence="2 7" id="KW-0812">Transmembrane</keyword>
<feature type="transmembrane region" description="Helical" evidence="7">
    <location>
        <begin position="47"/>
        <end position="66"/>
    </location>
</feature>
<feature type="transmembrane region" description="Helical" evidence="7">
    <location>
        <begin position="118"/>
        <end position="139"/>
    </location>
</feature>
<feature type="transmembrane region" description="Helical" evidence="7">
    <location>
        <begin position="195"/>
        <end position="214"/>
    </location>
</feature>
<keyword evidence="3 7" id="KW-1133">Transmembrane helix</keyword>
<dbReference type="Proteomes" id="UP001286456">
    <property type="component" value="Unassembled WGS sequence"/>
</dbReference>
<dbReference type="AlphaFoldDB" id="A0AAE0M8W3"/>
<sequence length="334" mass="37390">MTTGGWALRLIWALVGITAIFVALRLYTRLVVVKNYAKDDNFFNLSFVLFISCVIPITISTHYGLGKYDSEVSPENAEKALMWLDIGATCGVFSLASVKWSLGLLLQRIVIIRWQRLIIYFIMVLSLVLSIAAVAMIWLRCESPVQRVAHAYCFSSALRQIPTALFISSIVSNCFYAFFPWFILWNLNMNRREKIGIAVSMSFGLFAIVCSVERLNERHVIANTGYLHDGMGLVFWSVIENSVTIICAAIPACRPLYKGCMDKLFASSKNKKRVSAQTPDTPTPPRSRRQENDLENGRQSSTGRVKTNVDGGGPFYELHDIDSPPPSPQSVDTD</sequence>
<feature type="transmembrane region" description="Helical" evidence="7">
    <location>
        <begin position="86"/>
        <end position="106"/>
    </location>
</feature>
<evidence type="ECO:0000256" key="6">
    <source>
        <dbReference type="SAM" id="MobiDB-lite"/>
    </source>
</evidence>
<evidence type="ECO:0000256" key="7">
    <source>
        <dbReference type="SAM" id="Phobius"/>
    </source>
</evidence>
<evidence type="ECO:0000256" key="5">
    <source>
        <dbReference type="ARBA" id="ARBA00038359"/>
    </source>
</evidence>
<dbReference type="PANTHER" id="PTHR33048:SF93">
    <property type="entry name" value="INTEGRAL MEMBRANE PROTEIN"/>
    <property type="match status" value="1"/>
</dbReference>
<keyword evidence="4 7" id="KW-0472">Membrane</keyword>
<feature type="transmembrane region" description="Helical" evidence="7">
    <location>
        <begin position="164"/>
        <end position="183"/>
    </location>
</feature>
<keyword evidence="10" id="KW-1185">Reference proteome</keyword>
<dbReference type="GO" id="GO:0016020">
    <property type="term" value="C:membrane"/>
    <property type="evidence" value="ECO:0007669"/>
    <property type="project" value="UniProtKB-SubCell"/>
</dbReference>
<reference evidence="9" key="1">
    <citation type="journal article" date="2023" name="Mol. Phylogenet. Evol.">
        <title>Genome-scale phylogeny and comparative genomics of the fungal order Sordariales.</title>
        <authorList>
            <person name="Hensen N."/>
            <person name="Bonometti L."/>
            <person name="Westerberg I."/>
            <person name="Brannstrom I.O."/>
            <person name="Guillou S."/>
            <person name="Cros-Aarteil S."/>
            <person name="Calhoun S."/>
            <person name="Haridas S."/>
            <person name="Kuo A."/>
            <person name="Mondo S."/>
            <person name="Pangilinan J."/>
            <person name="Riley R."/>
            <person name="LaButti K."/>
            <person name="Andreopoulos B."/>
            <person name="Lipzen A."/>
            <person name="Chen C."/>
            <person name="Yan M."/>
            <person name="Daum C."/>
            <person name="Ng V."/>
            <person name="Clum A."/>
            <person name="Steindorff A."/>
            <person name="Ohm R.A."/>
            <person name="Martin F."/>
            <person name="Silar P."/>
            <person name="Natvig D.O."/>
            <person name="Lalanne C."/>
            <person name="Gautier V."/>
            <person name="Ament-Velasquez S.L."/>
            <person name="Kruys A."/>
            <person name="Hutchinson M.I."/>
            <person name="Powell A.J."/>
            <person name="Barry K."/>
            <person name="Miller A.N."/>
            <person name="Grigoriev I.V."/>
            <person name="Debuchy R."/>
            <person name="Gladieux P."/>
            <person name="Hiltunen Thoren M."/>
            <person name="Johannesson H."/>
        </authorList>
    </citation>
    <scope>NUCLEOTIDE SEQUENCE</scope>
    <source>
        <strain evidence="9">SMH4131-1</strain>
    </source>
</reference>
<accession>A0AAE0M8W3</accession>
<evidence type="ECO:0000256" key="2">
    <source>
        <dbReference type="ARBA" id="ARBA00022692"/>
    </source>
</evidence>
<feature type="transmembrane region" description="Helical" evidence="7">
    <location>
        <begin position="234"/>
        <end position="253"/>
    </location>
</feature>
<evidence type="ECO:0000313" key="9">
    <source>
        <dbReference type="EMBL" id="KAK3323776.1"/>
    </source>
</evidence>
<evidence type="ECO:0000256" key="3">
    <source>
        <dbReference type="ARBA" id="ARBA00022989"/>
    </source>
</evidence>
<comment type="similarity">
    <text evidence="5">Belongs to the SAT4 family.</text>
</comment>
<evidence type="ECO:0000259" key="8">
    <source>
        <dbReference type="Pfam" id="PF20684"/>
    </source>
</evidence>
<evidence type="ECO:0000313" key="10">
    <source>
        <dbReference type="Proteomes" id="UP001286456"/>
    </source>
</evidence>
<comment type="subcellular location">
    <subcellularLocation>
        <location evidence="1">Membrane</location>
        <topology evidence="1">Multi-pass membrane protein</topology>
    </subcellularLocation>
</comment>
<feature type="region of interest" description="Disordered" evidence="6">
    <location>
        <begin position="271"/>
        <end position="334"/>
    </location>
</feature>
<comment type="caution">
    <text evidence="9">The sequence shown here is derived from an EMBL/GenBank/DDBJ whole genome shotgun (WGS) entry which is preliminary data.</text>
</comment>
<feature type="transmembrane region" description="Helical" evidence="7">
    <location>
        <begin position="6"/>
        <end position="27"/>
    </location>
</feature>
<reference evidence="9" key="2">
    <citation type="submission" date="2023-06" db="EMBL/GenBank/DDBJ databases">
        <authorList>
            <consortium name="Lawrence Berkeley National Laboratory"/>
            <person name="Haridas S."/>
            <person name="Hensen N."/>
            <person name="Bonometti L."/>
            <person name="Westerberg I."/>
            <person name="Brannstrom I.O."/>
            <person name="Guillou S."/>
            <person name="Cros-Aarteil S."/>
            <person name="Calhoun S."/>
            <person name="Kuo A."/>
            <person name="Mondo S."/>
            <person name="Pangilinan J."/>
            <person name="Riley R."/>
            <person name="Labutti K."/>
            <person name="Andreopoulos B."/>
            <person name="Lipzen A."/>
            <person name="Chen C."/>
            <person name="Yanf M."/>
            <person name="Daum C."/>
            <person name="Ng V."/>
            <person name="Clum A."/>
            <person name="Steindorff A."/>
            <person name="Ohm R."/>
            <person name="Martin F."/>
            <person name="Silar P."/>
            <person name="Natvig D."/>
            <person name="Lalanne C."/>
            <person name="Gautier V."/>
            <person name="Ament-Velasquez S.L."/>
            <person name="Kruys A."/>
            <person name="Hutchinson M.I."/>
            <person name="Powell A.J."/>
            <person name="Barry K."/>
            <person name="Miller A.N."/>
            <person name="Grigoriev I.V."/>
            <person name="Debuchy R."/>
            <person name="Gladieux P."/>
            <person name="Thoren M.H."/>
            <person name="Johannesson H."/>
        </authorList>
    </citation>
    <scope>NUCLEOTIDE SEQUENCE</scope>
    <source>
        <strain evidence="9">SMH4131-1</strain>
    </source>
</reference>
<feature type="domain" description="Rhodopsin" evidence="8">
    <location>
        <begin position="24"/>
        <end position="258"/>
    </location>
</feature>
<protein>
    <recommendedName>
        <fullName evidence="8">Rhodopsin domain-containing protein</fullName>
    </recommendedName>
</protein>
<dbReference type="EMBL" id="JAUEPO010000004">
    <property type="protein sequence ID" value="KAK3323776.1"/>
    <property type="molecule type" value="Genomic_DNA"/>
</dbReference>
<proteinExistence type="inferred from homology"/>
<dbReference type="Pfam" id="PF20684">
    <property type="entry name" value="Fung_rhodopsin"/>
    <property type="match status" value="1"/>
</dbReference>
<evidence type="ECO:0000256" key="4">
    <source>
        <dbReference type="ARBA" id="ARBA00023136"/>
    </source>
</evidence>
<evidence type="ECO:0000256" key="1">
    <source>
        <dbReference type="ARBA" id="ARBA00004141"/>
    </source>
</evidence>
<dbReference type="PANTHER" id="PTHR33048">
    <property type="entry name" value="PTH11-LIKE INTEGRAL MEMBRANE PROTEIN (AFU_ORTHOLOGUE AFUA_5G11245)"/>
    <property type="match status" value="1"/>
</dbReference>
<name>A0AAE0M8W3_9PEZI</name>